<evidence type="ECO:0000256" key="3">
    <source>
        <dbReference type="ARBA" id="ARBA00004496"/>
    </source>
</evidence>
<evidence type="ECO:0000256" key="4">
    <source>
        <dbReference type="ARBA" id="ARBA00021436"/>
    </source>
</evidence>
<evidence type="ECO:0000313" key="10">
    <source>
        <dbReference type="EMBL" id="CAF4506527.1"/>
    </source>
</evidence>
<dbReference type="Pfam" id="PF14713">
    <property type="entry name" value="DUF4464"/>
    <property type="match status" value="1"/>
</dbReference>
<protein>
    <recommendedName>
        <fullName evidence="4">Cilia- and flagella-associated protein 299</fullName>
    </recommendedName>
</protein>
<dbReference type="Proteomes" id="UP000663851">
    <property type="component" value="Unassembled WGS sequence"/>
</dbReference>
<dbReference type="Proteomes" id="UP000663873">
    <property type="component" value="Unassembled WGS sequence"/>
</dbReference>
<dbReference type="AlphaFoldDB" id="A0A820MZC6"/>
<organism evidence="8 11">
    <name type="scientific">Rotaria socialis</name>
    <dbReference type="NCBI Taxonomy" id="392032"/>
    <lineage>
        <taxon>Eukaryota</taxon>
        <taxon>Metazoa</taxon>
        <taxon>Spiralia</taxon>
        <taxon>Gnathifera</taxon>
        <taxon>Rotifera</taxon>
        <taxon>Eurotatoria</taxon>
        <taxon>Bdelloidea</taxon>
        <taxon>Philodinida</taxon>
        <taxon>Philodinidae</taxon>
        <taxon>Rotaria</taxon>
    </lineage>
</organism>
<comment type="function">
    <text evidence="1">May be involved in spermatogenesis.</text>
</comment>
<evidence type="ECO:0000313" key="11">
    <source>
        <dbReference type="Proteomes" id="UP000663862"/>
    </source>
</evidence>
<comment type="caution">
    <text evidence="8">The sequence shown here is derived from an EMBL/GenBank/DDBJ whole genome shotgun (WGS) entry which is preliminary data.</text>
</comment>
<dbReference type="PANTHER" id="PTHR33588:SF1">
    <property type="entry name" value="CILIA- AND FLAGELLA-ASSOCIATED PROTEIN 299"/>
    <property type="match status" value="1"/>
</dbReference>
<evidence type="ECO:0000313" key="12">
    <source>
        <dbReference type="Proteomes" id="UP000663873"/>
    </source>
</evidence>
<dbReference type="GO" id="GO:0005634">
    <property type="term" value="C:nucleus"/>
    <property type="evidence" value="ECO:0007669"/>
    <property type="project" value="UniProtKB-SubCell"/>
</dbReference>
<evidence type="ECO:0000256" key="5">
    <source>
        <dbReference type="ARBA" id="ARBA00022490"/>
    </source>
</evidence>
<evidence type="ECO:0000256" key="2">
    <source>
        <dbReference type="ARBA" id="ARBA00004123"/>
    </source>
</evidence>
<evidence type="ECO:0000313" key="8">
    <source>
        <dbReference type="EMBL" id="CAF4380260.1"/>
    </source>
</evidence>
<keyword evidence="6" id="KW-0539">Nucleus</keyword>
<dbReference type="EMBL" id="CAJOBO010002725">
    <property type="protein sequence ID" value="CAF4465296.1"/>
    <property type="molecule type" value="Genomic_DNA"/>
</dbReference>
<dbReference type="EMBL" id="CAJOBQ010000559">
    <property type="protein sequence ID" value="CAF4380260.1"/>
    <property type="molecule type" value="Genomic_DNA"/>
</dbReference>
<dbReference type="Proteomes" id="UP000663838">
    <property type="component" value="Unassembled WGS sequence"/>
</dbReference>
<dbReference type="EMBL" id="CAJOBP010000210">
    <property type="protein sequence ID" value="CAF4141907.1"/>
    <property type="molecule type" value="Genomic_DNA"/>
</dbReference>
<dbReference type="InterPro" id="IPR027887">
    <property type="entry name" value="DUF4464"/>
</dbReference>
<accession>A0A820MZC6</accession>
<keyword evidence="5" id="KW-0963">Cytoplasm</keyword>
<evidence type="ECO:0000256" key="1">
    <source>
        <dbReference type="ARBA" id="ARBA00003056"/>
    </source>
</evidence>
<name>A0A820MZC6_9BILA</name>
<dbReference type="GO" id="GO:0005737">
    <property type="term" value="C:cytoplasm"/>
    <property type="evidence" value="ECO:0007669"/>
    <property type="project" value="UniProtKB-SubCell"/>
</dbReference>
<comment type="subcellular location">
    <subcellularLocation>
        <location evidence="3">Cytoplasm</location>
    </subcellularLocation>
    <subcellularLocation>
        <location evidence="2">Nucleus</location>
    </subcellularLocation>
</comment>
<evidence type="ECO:0000256" key="6">
    <source>
        <dbReference type="ARBA" id="ARBA00023242"/>
    </source>
</evidence>
<sequence>MNASRRKSTRQFNIDDVQNAAPDFVTEFTTYEAFLDSQISDADQNYLQARLILMTRQFVELGFRGIGHALSRKDFQERKYHAELILQSRRQGPISIISDSLTVIEPFAQALASREEANRTTRLLTIIFIRDRNNVGHEISGYIDYASRLKLDDFTQFFIGQNKLVPLTTDLSFYNWDTHMSTSNDSNNFHLLPDVNGIRFRCQHDRKIVHVDPESKNYGDGTTRTCVNTDGYLQIILYDHYLRRKKF</sequence>
<reference evidence="8" key="1">
    <citation type="submission" date="2021-02" db="EMBL/GenBank/DDBJ databases">
        <authorList>
            <person name="Nowell W R."/>
        </authorList>
    </citation>
    <scope>NUCLEOTIDE SEQUENCE</scope>
</reference>
<evidence type="ECO:0000313" key="7">
    <source>
        <dbReference type="EMBL" id="CAF4141907.1"/>
    </source>
</evidence>
<dbReference type="Proteomes" id="UP000663862">
    <property type="component" value="Unassembled WGS sequence"/>
</dbReference>
<dbReference type="PANTHER" id="PTHR33588">
    <property type="entry name" value="CILIA- AND FLAGELLA-ASSOCIATED PROTEIN 299"/>
    <property type="match status" value="1"/>
</dbReference>
<evidence type="ECO:0000313" key="9">
    <source>
        <dbReference type="EMBL" id="CAF4465296.1"/>
    </source>
</evidence>
<dbReference type="EMBL" id="CAJOBS010000142">
    <property type="protein sequence ID" value="CAF4506527.1"/>
    <property type="molecule type" value="Genomic_DNA"/>
</dbReference>
<proteinExistence type="predicted"/>
<keyword evidence="12" id="KW-1185">Reference proteome</keyword>
<gene>
    <name evidence="9" type="ORF">HFQ381_LOCUS24996</name>
    <name evidence="10" type="ORF">TOA249_LOCUS3898</name>
    <name evidence="8" type="ORF">TSG867_LOCUS11535</name>
    <name evidence="7" type="ORF">UJA718_LOCUS2947</name>
</gene>